<name>A0A1M4N1T1_9RHOB</name>
<evidence type="ECO:0000256" key="1">
    <source>
        <dbReference type="ARBA" id="ARBA00009437"/>
    </source>
</evidence>
<accession>A0A1M4N1T1</accession>
<dbReference type="SUPFAM" id="SSF53850">
    <property type="entry name" value="Periplasmic binding protein-like II"/>
    <property type="match status" value="1"/>
</dbReference>
<dbReference type="Proteomes" id="UP000184085">
    <property type="component" value="Unassembled WGS sequence"/>
</dbReference>
<organism evidence="6 7">
    <name type="scientific">Donghicola eburneus</name>
    <dbReference type="NCBI Taxonomy" id="393278"/>
    <lineage>
        <taxon>Bacteria</taxon>
        <taxon>Pseudomonadati</taxon>
        <taxon>Pseudomonadota</taxon>
        <taxon>Alphaproteobacteria</taxon>
        <taxon>Rhodobacterales</taxon>
        <taxon>Roseobacteraceae</taxon>
        <taxon>Donghicola</taxon>
    </lineage>
</organism>
<dbReference type="PANTHER" id="PTHR30579">
    <property type="entry name" value="TRANSCRIPTIONAL REGULATOR"/>
    <property type="match status" value="1"/>
</dbReference>
<comment type="similarity">
    <text evidence="1">Belongs to the LysR transcriptional regulatory family.</text>
</comment>
<dbReference type="Gene3D" id="3.40.190.290">
    <property type="match status" value="1"/>
</dbReference>
<dbReference type="NCBIfam" id="TIGR03298">
    <property type="entry name" value="argP"/>
    <property type="match status" value="1"/>
</dbReference>
<evidence type="ECO:0000259" key="5">
    <source>
        <dbReference type="PROSITE" id="PS50931"/>
    </source>
</evidence>
<dbReference type="PRINTS" id="PR00039">
    <property type="entry name" value="HTHLYSR"/>
</dbReference>
<dbReference type="InterPro" id="IPR050176">
    <property type="entry name" value="LTTR"/>
</dbReference>
<keyword evidence="4" id="KW-0804">Transcription</keyword>
<keyword evidence="2" id="KW-0805">Transcription regulation</keyword>
<dbReference type="RefSeq" id="WP_072707725.1">
    <property type="nucleotide sequence ID" value="NZ_FMJB01000061.1"/>
</dbReference>
<dbReference type="SUPFAM" id="SSF46785">
    <property type="entry name" value="Winged helix' DNA-binding domain"/>
    <property type="match status" value="1"/>
</dbReference>
<dbReference type="InterPro" id="IPR017685">
    <property type="entry name" value="ArgP"/>
</dbReference>
<dbReference type="GO" id="GO:0003677">
    <property type="term" value="F:DNA binding"/>
    <property type="evidence" value="ECO:0007669"/>
    <property type="project" value="UniProtKB-KW"/>
</dbReference>
<evidence type="ECO:0000313" key="6">
    <source>
        <dbReference type="EMBL" id="SCM68791.1"/>
    </source>
</evidence>
<dbReference type="InterPro" id="IPR000847">
    <property type="entry name" value="LysR_HTH_N"/>
</dbReference>
<proteinExistence type="inferred from homology"/>
<dbReference type="EMBL" id="FMJB01000061">
    <property type="protein sequence ID" value="SCM68791.1"/>
    <property type="molecule type" value="Genomic_DNA"/>
</dbReference>
<dbReference type="InterPro" id="IPR036390">
    <property type="entry name" value="WH_DNA-bd_sf"/>
</dbReference>
<keyword evidence="3" id="KW-0238">DNA-binding</keyword>
<evidence type="ECO:0000313" key="7">
    <source>
        <dbReference type="Proteomes" id="UP000184085"/>
    </source>
</evidence>
<evidence type="ECO:0000256" key="4">
    <source>
        <dbReference type="ARBA" id="ARBA00023163"/>
    </source>
</evidence>
<dbReference type="InterPro" id="IPR036388">
    <property type="entry name" value="WH-like_DNA-bd_sf"/>
</dbReference>
<evidence type="ECO:0000256" key="3">
    <source>
        <dbReference type="ARBA" id="ARBA00023125"/>
    </source>
</evidence>
<keyword evidence="7" id="KW-1185">Reference proteome</keyword>
<dbReference type="NCBIfam" id="NF009888">
    <property type="entry name" value="PRK13348.1"/>
    <property type="match status" value="1"/>
</dbReference>
<protein>
    <recommendedName>
        <fullName evidence="5">HTH lysR-type domain-containing protein</fullName>
    </recommendedName>
</protein>
<dbReference type="InterPro" id="IPR005119">
    <property type="entry name" value="LysR_subst-bd"/>
</dbReference>
<dbReference type="PANTHER" id="PTHR30579:SF2">
    <property type="entry name" value="HTH-TYPE TRANSCRIPTIONAL REGULATOR ARGP"/>
    <property type="match status" value="1"/>
</dbReference>
<reference evidence="7" key="1">
    <citation type="submission" date="2016-09" db="EMBL/GenBank/DDBJ databases">
        <authorList>
            <person name="Wibberg D."/>
        </authorList>
    </citation>
    <scope>NUCLEOTIDE SEQUENCE [LARGE SCALE GENOMIC DNA]</scope>
</reference>
<dbReference type="PROSITE" id="PS50931">
    <property type="entry name" value="HTH_LYSR"/>
    <property type="match status" value="1"/>
</dbReference>
<feature type="domain" description="HTH lysR-type" evidence="5">
    <location>
        <begin position="2"/>
        <end position="58"/>
    </location>
</feature>
<dbReference type="Gene3D" id="1.10.10.10">
    <property type="entry name" value="Winged helix-like DNA-binding domain superfamily/Winged helix DNA-binding domain"/>
    <property type="match status" value="1"/>
</dbReference>
<sequence>MIDPLHLQALAAVHRRGSFGGAAAELHLTQSAVSQRIKALEDQIGSVLLVRGTPCVATQAGQTLIGHFDRLMLMETAVQRDLGQGSQGPSTLRIAVNADSLATWFLPALQAVGGVLFDIVIDDEDVSQDWLKRGEVAAVVTAHAKPLQGCESVPLGHLRYVATASPDYMRRWMPDGVTAQALAKAPALMFSDKDKLQERWVARNFGNAVRPRGLPCHRIGSSQAFVEACILGLGWALNPEYLVADHLVAGRLVHLNVDAPHDAPLYWQFNRLTAEALAPMTAAVRAAAAQVLLPTE</sequence>
<dbReference type="NCBIfam" id="NF002964">
    <property type="entry name" value="PRK03635.1"/>
    <property type="match status" value="1"/>
</dbReference>
<dbReference type="Pfam" id="PF00126">
    <property type="entry name" value="HTH_1"/>
    <property type="match status" value="1"/>
</dbReference>
<dbReference type="Pfam" id="PF03466">
    <property type="entry name" value="LysR_substrate"/>
    <property type="match status" value="1"/>
</dbReference>
<gene>
    <name evidence="6" type="ORF">KARMA_3021</name>
</gene>
<dbReference type="AlphaFoldDB" id="A0A1M4N1T1"/>
<evidence type="ECO:0000256" key="2">
    <source>
        <dbReference type="ARBA" id="ARBA00023015"/>
    </source>
</evidence>
<dbReference type="GO" id="GO:0003700">
    <property type="term" value="F:DNA-binding transcription factor activity"/>
    <property type="evidence" value="ECO:0007669"/>
    <property type="project" value="InterPro"/>
</dbReference>